<evidence type="ECO:0000259" key="1">
    <source>
        <dbReference type="PROSITE" id="PS51186"/>
    </source>
</evidence>
<gene>
    <name evidence="2" type="ORF">RM543_15700</name>
</gene>
<sequence>MTTRLHLGGPDDLARLLPMVAAHHEELGVKGDEESRAGSLSPLLDGSPHGAVYLVGPKNAPVGYAALSFGWSLRWGGISGRFDELYIRKAVRGRGMDTEALAALIPALKEAGLVSLAIAATEGSREALDWNRLGFRSEEGALRLVRRL</sequence>
<proteinExistence type="predicted"/>
<comment type="caution">
    <text evidence="2">The sequence shown here is derived from an EMBL/GenBank/DDBJ whole genome shotgun (WGS) entry which is preliminary data.</text>
</comment>
<dbReference type="Proteomes" id="UP001265259">
    <property type="component" value="Unassembled WGS sequence"/>
</dbReference>
<protein>
    <submittedName>
        <fullName evidence="2">GNAT family N-acetyltransferase</fullName>
    </submittedName>
</protein>
<evidence type="ECO:0000313" key="3">
    <source>
        <dbReference type="Proteomes" id="UP001265259"/>
    </source>
</evidence>
<name>A0ABU3DK84_9RHOB</name>
<feature type="domain" description="N-acetyltransferase" evidence="1">
    <location>
        <begin position="3"/>
        <end position="148"/>
    </location>
</feature>
<evidence type="ECO:0000313" key="2">
    <source>
        <dbReference type="EMBL" id="MDT0684130.1"/>
    </source>
</evidence>
<dbReference type="EMBL" id="JAVRHL010000003">
    <property type="protein sequence ID" value="MDT0684130.1"/>
    <property type="molecule type" value="Genomic_DNA"/>
</dbReference>
<keyword evidence="3" id="KW-1185">Reference proteome</keyword>
<organism evidence="2 3">
    <name type="scientific">Tropicimonas omnivorans</name>
    <dbReference type="NCBI Taxonomy" id="3075590"/>
    <lineage>
        <taxon>Bacteria</taxon>
        <taxon>Pseudomonadati</taxon>
        <taxon>Pseudomonadota</taxon>
        <taxon>Alphaproteobacteria</taxon>
        <taxon>Rhodobacterales</taxon>
        <taxon>Roseobacteraceae</taxon>
        <taxon>Tropicimonas</taxon>
    </lineage>
</organism>
<dbReference type="InterPro" id="IPR000182">
    <property type="entry name" value="GNAT_dom"/>
</dbReference>
<dbReference type="InterPro" id="IPR016181">
    <property type="entry name" value="Acyl_CoA_acyltransferase"/>
</dbReference>
<dbReference type="SUPFAM" id="SSF55729">
    <property type="entry name" value="Acyl-CoA N-acyltransferases (Nat)"/>
    <property type="match status" value="1"/>
</dbReference>
<dbReference type="RefSeq" id="WP_311693261.1">
    <property type="nucleotide sequence ID" value="NZ_JAVRHL010000003.1"/>
</dbReference>
<reference evidence="2 3" key="1">
    <citation type="submission" date="2023-09" db="EMBL/GenBank/DDBJ databases">
        <authorList>
            <person name="Rey-Velasco X."/>
        </authorList>
    </citation>
    <scope>NUCLEOTIDE SEQUENCE [LARGE SCALE GENOMIC DNA]</scope>
    <source>
        <strain evidence="2 3">F158</strain>
    </source>
</reference>
<dbReference type="Pfam" id="PF00583">
    <property type="entry name" value="Acetyltransf_1"/>
    <property type="match status" value="1"/>
</dbReference>
<dbReference type="Gene3D" id="3.40.630.30">
    <property type="match status" value="1"/>
</dbReference>
<accession>A0ABU3DK84</accession>
<dbReference type="PROSITE" id="PS51186">
    <property type="entry name" value="GNAT"/>
    <property type="match status" value="1"/>
</dbReference>